<feature type="transmembrane region" description="Helical" evidence="1">
    <location>
        <begin position="236"/>
        <end position="254"/>
    </location>
</feature>
<feature type="transmembrane region" description="Helical" evidence="1">
    <location>
        <begin position="178"/>
        <end position="199"/>
    </location>
</feature>
<feature type="transmembrane region" description="Helical" evidence="1">
    <location>
        <begin position="55"/>
        <end position="74"/>
    </location>
</feature>
<dbReference type="RefSeq" id="WP_151971363.1">
    <property type="nucleotide sequence ID" value="NZ_AP019860.1"/>
</dbReference>
<evidence type="ECO:0000313" key="2">
    <source>
        <dbReference type="EMBL" id="BBM87339.1"/>
    </source>
</evidence>
<dbReference type="PANTHER" id="PTHR36832">
    <property type="entry name" value="SLR1174 PROTEIN-RELATED"/>
    <property type="match status" value="1"/>
</dbReference>
<evidence type="ECO:0000256" key="1">
    <source>
        <dbReference type="SAM" id="Phobius"/>
    </source>
</evidence>
<proteinExistence type="predicted"/>
<dbReference type="EMBL" id="AP019860">
    <property type="protein sequence ID" value="BBM87339.1"/>
    <property type="molecule type" value="Genomic_DNA"/>
</dbReference>
<dbReference type="OrthoDB" id="8582979at2"/>
<feature type="transmembrane region" description="Helical" evidence="1">
    <location>
        <begin position="21"/>
        <end position="43"/>
    </location>
</feature>
<reference evidence="2 3" key="1">
    <citation type="submission" date="2019-08" db="EMBL/GenBank/DDBJ databases">
        <title>Complete genome sequence of Candidatus Uab amorphum.</title>
        <authorList>
            <person name="Shiratori T."/>
            <person name="Suzuki S."/>
            <person name="Kakizawa Y."/>
            <person name="Ishida K."/>
        </authorList>
    </citation>
    <scope>NUCLEOTIDE SEQUENCE [LARGE SCALE GENOMIC DNA]</scope>
    <source>
        <strain evidence="2 3">SRT547</strain>
    </source>
</reference>
<feature type="transmembrane region" description="Helical" evidence="1">
    <location>
        <begin position="94"/>
        <end position="112"/>
    </location>
</feature>
<feature type="transmembrane region" description="Helical" evidence="1">
    <location>
        <begin position="118"/>
        <end position="135"/>
    </location>
</feature>
<keyword evidence="1" id="KW-0472">Membrane</keyword>
<feature type="transmembrane region" description="Helical" evidence="1">
    <location>
        <begin position="206"/>
        <end position="224"/>
    </location>
</feature>
<accession>A0A5S9F746</accession>
<dbReference type="Pfam" id="PF06182">
    <property type="entry name" value="ABC2_membrane_6"/>
    <property type="match status" value="1"/>
</dbReference>
<keyword evidence="3" id="KW-1185">Reference proteome</keyword>
<name>A0A5S9F746_UABAM</name>
<sequence>MWTLQVFTLEMRKIFSYRIDFWTQFIAYIVVWVGISYFLWSSIFAQKGIDSIGDYSFHALMLYYLITASVAKIIRGQDIGQISREIYQGELSRYLVYPIPFFLYKFVCHLAHSFMYFIQLIFAIVFFACVFGLPVEITITYDRVLMCFLFLLLSCYLHFSIAAVIEIVSFWADNVWSLLVMLRFISGLLGGALLPLVLFPEWAQKILYTLPFPYLISFSSEIFLNKVTYAQTYKATFIVFAWSVFFNIIFAVVWKKGLRQYSGVGI</sequence>
<dbReference type="Proteomes" id="UP000326354">
    <property type="component" value="Chromosome"/>
</dbReference>
<feature type="transmembrane region" description="Helical" evidence="1">
    <location>
        <begin position="147"/>
        <end position="172"/>
    </location>
</feature>
<gene>
    <name evidence="2" type="ORF">UABAM_05748</name>
</gene>
<keyword evidence="1" id="KW-0812">Transmembrane</keyword>
<dbReference type="InterPro" id="IPR010390">
    <property type="entry name" value="ABC-2_transporter-like"/>
</dbReference>
<dbReference type="AlphaFoldDB" id="A0A5S9F746"/>
<protein>
    <submittedName>
        <fullName evidence="2">ABC transporter permease</fullName>
    </submittedName>
</protein>
<evidence type="ECO:0000313" key="3">
    <source>
        <dbReference type="Proteomes" id="UP000326354"/>
    </source>
</evidence>
<dbReference type="KEGG" id="uam:UABAM_05748"/>
<dbReference type="PANTHER" id="PTHR36832:SF1">
    <property type="entry name" value="SLR1174 PROTEIN"/>
    <property type="match status" value="1"/>
</dbReference>
<organism evidence="2 3">
    <name type="scientific">Uabimicrobium amorphum</name>
    <dbReference type="NCBI Taxonomy" id="2596890"/>
    <lineage>
        <taxon>Bacteria</taxon>
        <taxon>Pseudomonadati</taxon>
        <taxon>Planctomycetota</taxon>
        <taxon>Candidatus Uabimicrobiia</taxon>
        <taxon>Candidatus Uabimicrobiales</taxon>
        <taxon>Candidatus Uabimicrobiaceae</taxon>
        <taxon>Candidatus Uabimicrobium</taxon>
    </lineage>
</organism>
<keyword evidence="1" id="KW-1133">Transmembrane helix</keyword>